<keyword evidence="4" id="KW-1185">Reference proteome</keyword>
<keyword evidence="1" id="KW-0472">Membrane</keyword>
<dbReference type="Pfam" id="PF24800">
    <property type="entry name" value="DUF7702"/>
    <property type="match status" value="1"/>
</dbReference>
<dbReference type="InParanoid" id="A0A2N3N6L9"/>
<evidence type="ECO:0000259" key="2">
    <source>
        <dbReference type="Pfam" id="PF24800"/>
    </source>
</evidence>
<dbReference type="Proteomes" id="UP000233524">
    <property type="component" value="Unassembled WGS sequence"/>
</dbReference>
<feature type="transmembrane region" description="Helical" evidence="1">
    <location>
        <begin position="13"/>
        <end position="31"/>
    </location>
</feature>
<dbReference type="PANTHER" id="PTHR42109:SF2">
    <property type="entry name" value="INTEGRAL MEMBRANE PROTEIN"/>
    <property type="match status" value="1"/>
</dbReference>
<reference evidence="3 4" key="1">
    <citation type="journal article" date="2017" name="G3 (Bethesda)">
        <title>First Draft Genome Sequence of the Pathogenic Fungus Lomentospora prolificans (Formerly Scedosporium prolificans).</title>
        <authorList>
            <person name="Luo R."/>
            <person name="Zimin A."/>
            <person name="Workman R."/>
            <person name="Fan Y."/>
            <person name="Pertea G."/>
            <person name="Grossman N."/>
            <person name="Wear M.P."/>
            <person name="Jia B."/>
            <person name="Miller H."/>
            <person name="Casadevall A."/>
            <person name="Timp W."/>
            <person name="Zhang S.X."/>
            <person name="Salzberg S.L."/>
        </authorList>
    </citation>
    <scope>NUCLEOTIDE SEQUENCE [LARGE SCALE GENOMIC DNA]</scope>
    <source>
        <strain evidence="3 4">JHH-5317</strain>
    </source>
</reference>
<evidence type="ECO:0000313" key="3">
    <source>
        <dbReference type="EMBL" id="PKS08022.1"/>
    </source>
</evidence>
<organism evidence="3 4">
    <name type="scientific">Lomentospora prolificans</name>
    <dbReference type="NCBI Taxonomy" id="41688"/>
    <lineage>
        <taxon>Eukaryota</taxon>
        <taxon>Fungi</taxon>
        <taxon>Dikarya</taxon>
        <taxon>Ascomycota</taxon>
        <taxon>Pezizomycotina</taxon>
        <taxon>Sordariomycetes</taxon>
        <taxon>Hypocreomycetidae</taxon>
        <taxon>Microascales</taxon>
        <taxon>Microascaceae</taxon>
        <taxon>Lomentospora</taxon>
    </lineage>
</organism>
<feature type="domain" description="DUF7702" evidence="2">
    <location>
        <begin position="3"/>
        <end position="90"/>
    </location>
</feature>
<dbReference type="InterPro" id="IPR056119">
    <property type="entry name" value="DUF7702"/>
</dbReference>
<proteinExistence type="predicted"/>
<name>A0A2N3N6L9_9PEZI</name>
<sequence length="94" mass="10544">MVNAHEAAATAQIVFYAPIVPVAFYIGIRAWKFGPRTAWYYPMPFTLVRLVGGCLVLATEHDPQNLGLLITTIVLLNVGLIPLLFSYHRLVRMM</sequence>
<gene>
    <name evidence="3" type="ORF">jhhlp_006634</name>
</gene>
<dbReference type="PANTHER" id="PTHR42109">
    <property type="entry name" value="UNPLACED GENOMIC SCAFFOLD UM_SCAF_CONTIG_1.265, WHOLE GENOME SHOTGUN SEQUENCE"/>
    <property type="match status" value="1"/>
</dbReference>
<keyword evidence="1" id="KW-0812">Transmembrane</keyword>
<dbReference type="AlphaFoldDB" id="A0A2N3N6L9"/>
<dbReference type="OrthoDB" id="2560628at2759"/>
<comment type="caution">
    <text evidence="3">The sequence shown here is derived from an EMBL/GenBank/DDBJ whole genome shotgun (WGS) entry which is preliminary data.</text>
</comment>
<protein>
    <recommendedName>
        <fullName evidence="2">DUF7702 domain-containing protein</fullName>
    </recommendedName>
</protein>
<dbReference type="EMBL" id="NLAX01000701">
    <property type="protein sequence ID" value="PKS08022.1"/>
    <property type="molecule type" value="Genomic_DNA"/>
</dbReference>
<dbReference type="VEuPathDB" id="FungiDB:jhhlp_006634"/>
<accession>A0A2N3N6L9</accession>
<feature type="transmembrane region" description="Helical" evidence="1">
    <location>
        <begin position="65"/>
        <end position="85"/>
    </location>
</feature>
<evidence type="ECO:0000313" key="4">
    <source>
        <dbReference type="Proteomes" id="UP000233524"/>
    </source>
</evidence>
<keyword evidence="1" id="KW-1133">Transmembrane helix</keyword>
<evidence type="ECO:0000256" key="1">
    <source>
        <dbReference type="SAM" id="Phobius"/>
    </source>
</evidence>